<dbReference type="InterPro" id="IPR002347">
    <property type="entry name" value="SDR_fam"/>
</dbReference>
<gene>
    <name evidence="4" type="ORF">A2803_03980</name>
</gene>
<protein>
    <recommendedName>
        <fullName evidence="6">Short-chain dehydrogenase</fullName>
    </recommendedName>
</protein>
<dbReference type="PANTHER" id="PTHR43391:SF86">
    <property type="entry name" value="SHORT-CHAIN DEHYDROGENASE_REDUCTASE FAMILY PROTEIN"/>
    <property type="match status" value="1"/>
</dbReference>
<dbReference type="EMBL" id="MGGP01000028">
    <property type="protein sequence ID" value="OGM31324.1"/>
    <property type="molecule type" value="Genomic_DNA"/>
</dbReference>
<dbReference type="InterPro" id="IPR020904">
    <property type="entry name" value="Sc_DH/Rdtase_CS"/>
</dbReference>
<evidence type="ECO:0000256" key="2">
    <source>
        <dbReference type="ARBA" id="ARBA00023002"/>
    </source>
</evidence>
<name>A0A1F7YVX9_9BACT</name>
<evidence type="ECO:0000313" key="4">
    <source>
        <dbReference type="EMBL" id="OGM31324.1"/>
    </source>
</evidence>
<dbReference type="GO" id="GO:0016491">
    <property type="term" value="F:oxidoreductase activity"/>
    <property type="evidence" value="ECO:0007669"/>
    <property type="project" value="UniProtKB-KW"/>
</dbReference>
<evidence type="ECO:0000256" key="3">
    <source>
        <dbReference type="RuleBase" id="RU000363"/>
    </source>
</evidence>
<dbReference type="AlphaFoldDB" id="A0A1F7YVX9"/>
<sequence>MRKIALVTGGTKGLGKAISVRLTGENYRVYALSRNPEPSLEKVMLIKADVSDEKECETAVKAILKKELRLDLLVNNAGVNDEENILTTFGVNVFGPYFLIKHSLGALKKNRGRIINITSLNGLVPTPNSSVYSASKHAIEGLGMALSYELEKQGVYVTNIAPGAIYDSNTKPLTHKPLREKFILLKILFPMLTREKVVEAVLSVVKSERPPKRLMLGLDAKVSYFISRMFPDLWNFALRKLY</sequence>
<dbReference type="Gene3D" id="3.40.50.720">
    <property type="entry name" value="NAD(P)-binding Rossmann-like Domain"/>
    <property type="match status" value="1"/>
</dbReference>
<dbReference type="Pfam" id="PF00106">
    <property type="entry name" value="adh_short"/>
    <property type="match status" value="1"/>
</dbReference>
<dbReference type="CDD" id="cd05233">
    <property type="entry name" value="SDR_c"/>
    <property type="match status" value="1"/>
</dbReference>
<evidence type="ECO:0000313" key="5">
    <source>
        <dbReference type="Proteomes" id="UP000178870"/>
    </source>
</evidence>
<dbReference type="PRINTS" id="PR00080">
    <property type="entry name" value="SDRFAMILY"/>
</dbReference>
<dbReference type="PROSITE" id="PS00061">
    <property type="entry name" value="ADH_SHORT"/>
    <property type="match status" value="1"/>
</dbReference>
<comment type="similarity">
    <text evidence="1 3">Belongs to the short-chain dehydrogenases/reductases (SDR) family.</text>
</comment>
<dbReference type="GO" id="GO:0005829">
    <property type="term" value="C:cytosol"/>
    <property type="evidence" value="ECO:0007669"/>
    <property type="project" value="TreeGrafter"/>
</dbReference>
<dbReference type="SUPFAM" id="SSF51735">
    <property type="entry name" value="NAD(P)-binding Rossmann-fold domains"/>
    <property type="match status" value="1"/>
</dbReference>
<evidence type="ECO:0000256" key="1">
    <source>
        <dbReference type="ARBA" id="ARBA00006484"/>
    </source>
</evidence>
<reference evidence="4 5" key="1">
    <citation type="journal article" date="2016" name="Nat. Commun.">
        <title>Thousands of microbial genomes shed light on interconnected biogeochemical processes in an aquifer system.</title>
        <authorList>
            <person name="Anantharaman K."/>
            <person name="Brown C.T."/>
            <person name="Hug L.A."/>
            <person name="Sharon I."/>
            <person name="Castelle C.J."/>
            <person name="Probst A.J."/>
            <person name="Thomas B.C."/>
            <person name="Singh A."/>
            <person name="Wilkins M.J."/>
            <person name="Karaoz U."/>
            <person name="Brodie E.L."/>
            <person name="Williams K.H."/>
            <person name="Hubbard S.S."/>
            <person name="Banfield J.F."/>
        </authorList>
    </citation>
    <scope>NUCLEOTIDE SEQUENCE [LARGE SCALE GENOMIC DNA]</scope>
</reference>
<evidence type="ECO:0008006" key="6">
    <source>
        <dbReference type="Google" id="ProtNLM"/>
    </source>
</evidence>
<comment type="caution">
    <text evidence="4">The sequence shown here is derived from an EMBL/GenBank/DDBJ whole genome shotgun (WGS) entry which is preliminary data.</text>
</comment>
<accession>A0A1F7YVX9</accession>
<keyword evidence="2" id="KW-0560">Oxidoreductase</keyword>
<dbReference type="InterPro" id="IPR036291">
    <property type="entry name" value="NAD(P)-bd_dom_sf"/>
</dbReference>
<dbReference type="PRINTS" id="PR00081">
    <property type="entry name" value="GDHRDH"/>
</dbReference>
<dbReference type="Proteomes" id="UP000178870">
    <property type="component" value="Unassembled WGS sequence"/>
</dbReference>
<proteinExistence type="inferred from homology"/>
<dbReference type="PANTHER" id="PTHR43391">
    <property type="entry name" value="RETINOL DEHYDROGENASE-RELATED"/>
    <property type="match status" value="1"/>
</dbReference>
<organism evidence="4 5">
    <name type="scientific">Candidatus Woesebacteria bacterium RIFCSPHIGHO2_01_FULL_44_21</name>
    <dbReference type="NCBI Taxonomy" id="1802503"/>
    <lineage>
        <taxon>Bacteria</taxon>
        <taxon>Candidatus Woeseibacteriota</taxon>
    </lineage>
</organism>